<dbReference type="PRINTS" id="PR00103">
    <property type="entry name" value="CAMPKINASE"/>
</dbReference>
<dbReference type="KEGG" id="mpp:MICPUCDRAFT_63465"/>
<dbReference type="InterPro" id="IPR018488">
    <property type="entry name" value="cNMP-bd_CS"/>
</dbReference>
<dbReference type="InterPro" id="IPR000595">
    <property type="entry name" value="cNMP-bd_dom"/>
</dbReference>
<dbReference type="Proteomes" id="UP000001876">
    <property type="component" value="Unassembled WGS sequence"/>
</dbReference>
<dbReference type="RefSeq" id="XP_003061256.1">
    <property type="nucleotide sequence ID" value="XM_003061210.1"/>
</dbReference>
<dbReference type="Pfam" id="PF00027">
    <property type="entry name" value="cNMP_binding"/>
    <property type="match status" value="2"/>
</dbReference>
<dbReference type="CDD" id="cd00038">
    <property type="entry name" value="CAP_ED"/>
    <property type="match status" value="3"/>
</dbReference>
<dbReference type="GO" id="GO:0004862">
    <property type="term" value="F:cAMP-dependent protein kinase inhibitor activity"/>
    <property type="evidence" value="ECO:0007669"/>
    <property type="project" value="TreeGrafter"/>
</dbReference>
<sequence length="679" mass="73858">MSQGDAHAPRAKEKREGPEGVLRRRDGGDEPSSARRAGGGGVKPREKPKRSGDGGGGNKLRDEVIQRGRRSRPSTRDASSVPNVQKSDEDAATIARSIRSCPFFLQEMQNAPPDVPERLARAMEEVTVNANVDLITQGALNDDSFFVLVEGKVNVLQRADLRLEAGADMTKFLESVPRRNSKPDESAPRISKGGKSHKGMNVADGVFDLKPSQDKLIKVLEPGAYFGEVSLLFNTARTATIRSQAPGCRAFKLRRSHYESIVLAAKSEIFKRRFDLVSKVGLFRSMDKTSCRTIVGMSDSETVAAGEVIFQKGDFGDKLFLVEAGVVSIQVEGHEVRRFGPGDCFGEVALMNFGTARTADAIVPADVPDGKCELLSVSRENFENILGPLKLAINGPRLSTVPLFAPLSQEHIEELAQALQLRKFSDGASVVRQGEAVNALFFVDQGSFLETWPTDNRMRTMREGDWFGLEALAHERPSPCEVRSVGLSAVMSLAKSAIDKIEKDVGVSLPTLQSSWRRENLDGWTRRPSVKVATAAEIDVLVAELELKFARPGDVLADSREHPNGKFVGLVMSGNVLVVSTLERGGDEKPMERKRLITEGPLHLASRAQAAAEAFRDSDDPGRRGKNAIGIKLVAMGASVLLVPPPSPSPALTRALECLKVRSVPWSPHDRVRVVNADP</sequence>
<dbReference type="GO" id="GO:0030552">
    <property type="term" value="F:cAMP binding"/>
    <property type="evidence" value="ECO:0007669"/>
    <property type="project" value="TreeGrafter"/>
</dbReference>
<feature type="compositionally biased region" description="Polar residues" evidence="1">
    <location>
        <begin position="76"/>
        <end position="85"/>
    </location>
</feature>
<feature type="domain" description="Cyclic nucleotide-binding" evidence="2">
    <location>
        <begin position="107"/>
        <end position="160"/>
    </location>
</feature>
<dbReference type="OrthoDB" id="417078at2759"/>
<dbReference type="EMBL" id="GG663743">
    <property type="protein sequence ID" value="EEH54906.1"/>
    <property type="molecule type" value="Genomic_DNA"/>
</dbReference>
<organism evidence="4">
    <name type="scientific">Micromonas pusilla (strain CCMP1545)</name>
    <name type="common">Picoplanktonic green alga</name>
    <dbReference type="NCBI Taxonomy" id="564608"/>
    <lineage>
        <taxon>Eukaryota</taxon>
        <taxon>Viridiplantae</taxon>
        <taxon>Chlorophyta</taxon>
        <taxon>Mamiellophyceae</taxon>
        <taxon>Mamiellales</taxon>
        <taxon>Mamiellaceae</taxon>
        <taxon>Micromonas</taxon>
    </lineage>
</organism>
<keyword evidence="4" id="KW-1185">Reference proteome</keyword>
<dbReference type="GO" id="GO:0034236">
    <property type="term" value="F:protein kinase A catalytic subunit binding"/>
    <property type="evidence" value="ECO:0007669"/>
    <property type="project" value="TreeGrafter"/>
</dbReference>
<dbReference type="SMART" id="SM00100">
    <property type="entry name" value="cNMP"/>
    <property type="match status" value="3"/>
</dbReference>
<feature type="domain" description="Cyclic nucleotide-binding" evidence="2">
    <location>
        <begin position="190"/>
        <end position="262"/>
    </location>
</feature>
<feature type="domain" description="Cyclic nucleotide-binding" evidence="2">
    <location>
        <begin position="403"/>
        <end position="501"/>
    </location>
</feature>
<dbReference type="STRING" id="564608.C1MZP4"/>
<evidence type="ECO:0000313" key="4">
    <source>
        <dbReference type="Proteomes" id="UP000001876"/>
    </source>
</evidence>
<feature type="compositionally biased region" description="Basic and acidic residues" evidence="1">
    <location>
        <begin position="7"/>
        <end position="28"/>
    </location>
</feature>
<feature type="region of interest" description="Disordered" evidence="1">
    <location>
        <begin position="176"/>
        <end position="199"/>
    </location>
</feature>
<gene>
    <name evidence="3" type="ORF">MICPUCDRAFT_63465</name>
</gene>
<reference evidence="3 4" key="1">
    <citation type="journal article" date="2009" name="Science">
        <title>Green evolution and dynamic adaptations revealed by genomes of the marine picoeukaryotes Micromonas.</title>
        <authorList>
            <person name="Worden A.Z."/>
            <person name="Lee J.H."/>
            <person name="Mock T."/>
            <person name="Rouze P."/>
            <person name="Simmons M.P."/>
            <person name="Aerts A.L."/>
            <person name="Allen A.E."/>
            <person name="Cuvelier M.L."/>
            <person name="Derelle E."/>
            <person name="Everett M.V."/>
            <person name="Foulon E."/>
            <person name="Grimwood J."/>
            <person name="Gundlach H."/>
            <person name="Henrissat B."/>
            <person name="Napoli C."/>
            <person name="McDonald S.M."/>
            <person name="Parker M.S."/>
            <person name="Rombauts S."/>
            <person name="Salamov A."/>
            <person name="Von Dassow P."/>
            <person name="Badger J.H."/>
            <person name="Coutinho P.M."/>
            <person name="Demir E."/>
            <person name="Dubchak I."/>
            <person name="Gentemann C."/>
            <person name="Eikrem W."/>
            <person name="Gready J.E."/>
            <person name="John U."/>
            <person name="Lanier W."/>
            <person name="Lindquist E.A."/>
            <person name="Lucas S."/>
            <person name="Mayer K.F."/>
            <person name="Moreau H."/>
            <person name="Not F."/>
            <person name="Otillar R."/>
            <person name="Panaud O."/>
            <person name="Pangilinan J."/>
            <person name="Paulsen I."/>
            <person name="Piegu B."/>
            <person name="Poliakov A."/>
            <person name="Robbens S."/>
            <person name="Schmutz J."/>
            <person name="Toulza E."/>
            <person name="Wyss T."/>
            <person name="Zelensky A."/>
            <person name="Zhou K."/>
            <person name="Armbrust E.V."/>
            <person name="Bhattacharya D."/>
            <person name="Goodenough U.W."/>
            <person name="Van de Peer Y."/>
            <person name="Grigoriev I.V."/>
        </authorList>
    </citation>
    <scope>NUCLEOTIDE SEQUENCE [LARGE SCALE GENOMIC DNA]</scope>
    <source>
        <strain evidence="3 4">CCMP1545</strain>
    </source>
</reference>
<name>C1MZP4_MICPC</name>
<dbReference type="InterPro" id="IPR018490">
    <property type="entry name" value="cNMP-bd_dom_sf"/>
</dbReference>
<evidence type="ECO:0000313" key="3">
    <source>
        <dbReference type="EMBL" id="EEH54906.1"/>
    </source>
</evidence>
<dbReference type="PROSITE" id="PS50042">
    <property type="entry name" value="CNMP_BINDING_3"/>
    <property type="match status" value="4"/>
</dbReference>
<accession>C1MZP4</accession>
<dbReference type="Gene3D" id="2.60.120.10">
    <property type="entry name" value="Jelly Rolls"/>
    <property type="match status" value="3"/>
</dbReference>
<proteinExistence type="predicted"/>
<dbReference type="PROSITE" id="PS00889">
    <property type="entry name" value="CNMP_BINDING_2"/>
    <property type="match status" value="2"/>
</dbReference>
<feature type="domain" description="Cyclic nucleotide-binding" evidence="2">
    <location>
        <begin position="282"/>
        <end position="388"/>
    </location>
</feature>
<evidence type="ECO:0000259" key="2">
    <source>
        <dbReference type="PROSITE" id="PS50042"/>
    </source>
</evidence>
<feature type="region of interest" description="Disordered" evidence="1">
    <location>
        <begin position="1"/>
        <end position="90"/>
    </location>
</feature>
<protein>
    <submittedName>
        <fullName evidence="3">Predicted protein</fullName>
    </submittedName>
</protein>
<feature type="compositionally biased region" description="Basic and acidic residues" evidence="1">
    <location>
        <begin position="43"/>
        <end position="52"/>
    </location>
</feature>
<dbReference type="PANTHER" id="PTHR11635:SF152">
    <property type="entry name" value="CAMP-DEPENDENT PROTEIN KINASE TYPE I REGULATORY SUBUNIT-RELATED"/>
    <property type="match status" value="1"/>
</dbReference>
<evidence type="ECO:0000256" key="1">
    <source>
        <dbReference type="SAM" id="MobiDB-lite"/>
    </source>
</evidence>
<dbReference type="GO" id="GO:0005829">
    <property type="term" value="C:cytosol"/>
    <property type="evidence" value="ECO:0007669"/>
    <property type="project" value="TreeGrafter"/>
</dbReference>
<dbReference type="GeneID" id="9686695"/>
<dbReference type="PANTHER" id="PTHR11635">
    <property type="entry name" value="CAMP-DEPENDENT PROTEIN KINASE REGULATORY CHAIN"/>
    <property type="match status" value="1"/>
</dbReference>
<dbReference type="GO" id="GO:0005952">
    <property type="term" value="C:cAMP-dependent protein kinase complex"/>
    <property type="evidence" value="ECO:0007669"/>
    <property type="project" value="InterPro"/>
</dbReference>
<dbReference type="InterPro" id="IPR050503">
    <property type="entry name" value="cAMP-dep_PK_reg_su-like"/>
</dbReference>
<dbReference type="InterPro" id="IPR014710">
    <property type="entry name" value="RmlC-like_jellyroll"/>
</dbReference>
<dbReference type="SUPFAM" id="SSF51206">
    <property type="entry name" value="cAMP-binding domain-like"/>
    <property type="match status" value="3"/>
</dbReference>
<dbReference type="eggNOG" id="KOG1113">
    <property type="taxonomic scope" value="Eukaryota"/>
</dbReference>
<dbReference type="AlphaFoldDB" id="C1MZP4"/>